<dbReference type="GO" id="GO:0007169">
    <property type="term" value="P:cell surface receptor protein tyrosine kinase signaling pathway"/>
    <property type="evidence" value="ECO:0007669"/>
    <property type="project" value="TreeGrafter"/>
</dbReference>
<evidence type="ECO:0000256" key="4">
    <source>
        <dbReference type="ARBA" id="ARBA00022741"/>
    </source>
</evidence>
<keyword evidence="2" id="KW-0597">Phosphoprotein</keyword>
<dbReference type="PANTHER" id="PTHR24416">
    <property type="entry name" value="TYROSINE-PROTEIN KINASE RECEPTOR"/>
    <property type="match status" value="1"/>
</dbReference>
<evidence type="ECO:0000256" key="5">
    <source>
        <dbReference type="ARBA" id="ARBA00022777"/>
    </source>
</evidence>
<feature type="non-terminal residue" evidence="9">
    <location>
        <position position="1"/>
    </location>
</feature>
<keyword evidence="4" id="KW-0547">Nucleotide-binding</keyword>
<dbReference type="EMBL" id="NCKV01002409">
    <property type="protein sequence ID" value="RWS26880.1"/>
    <property type="molecule type" value="Genomic_DNA"/>
</dbReference>
<proteinExistence type="predicted"/>
<evidence type="ECO:0000256" key="6">
    <source>
        <dbReference type="ARBA" id="ARBA00022840"/>
    </source>
</evidence>
<evidence type="ECO:0000313" key="10">
    <source>
        <dbReference type="Proteomes" id="UP000288716"/>
    </source>
</evidence>
<evidence type="ECO:0000259" key="8">
    <source>
        <dbReference type="Pfam" id="PF07714"/>
    </source>
</evidence>
<protein>
    <recommendedName>
        <fullName evidence="1">receptor protein-tyrosine kinase</fullName>
        <ecNumber evidence="1">2.7.10.1</ecNumber>
    </recommendedName>
</protein>
<dbReference type="InterPro" id="IPR011009">
    <property type="entry name" value="Kinase-like_dom_sf"/>
</dbReference>
<dbReference type="EC" id="2.7.10.1" evidence="1"/>
<dbReference type="OrthoDB" id="28230at2759"/>
<evidence type="ECO:0000313" key="9">
    <source>
        <dbReference type="EMBL" id="RWS26880.1"/>
    </source>
</evidence>
<name>A0A443SH80_9ACAR</name>
<keyword evidence="3" id="KW-0808">Transferase</keyword>
<evidence type="ECO:0000256" key="2">
    <source>
        <dbReference type="ARBA" id="ARBA00022553"/>
    </source>
</evidence>
<keyword evidence="5 9" id="KW-0418">Kinase</keyword>
<dbReference type="PANTHER" id="PTHR24416:SF527">
    <property type="entry name" value="PROTO-ONCOGENE TYROSINE-PROTEIN KINASE ROS"/>
    <property type="match status" value="1"/>
</dbReference>
<dbReference type="InterPro" id="IPR001245">
    <property type="entry name" value="Ser-Thr/Tyr_kinase_cat_dom"/>
</dbReference>
<organism evidence="9 10">
    <name type="scientific">Leptotrombidium deliense</name>
    <dbReference type="NCBI Taxonomy" id="299467"/>
    <lineage>
        <taxon>Eukaryota</taxon>
        <taxon>Metazoa</taxon>
        <taxon>Ecdysozoa</taxon>
        <taxon>Arthropoda</taxon>
        <taxon>Chelicerata</taxon>
        <taxon>Arachnida</taxon>
        <taxon>Acari</taxon>
        <taxon>Acariformes</taxon>
        <taxon>Trombidiformes</taxon>
        <taxon>Prostigmata</taxon>
        <taxon>Anystina</taxon>
        <taxon>Parasitengona</taxon>
        <taxon>Trombiculoidea</taxon>
        <taxon>Trombiculidae</taxon>
        <taxon>Leptotrombidium</taxon>
    </lineage>
</organism>
<accession>A0A443SH80</accession>
<evidence type="ECO:0000256" key="7">
    <source>
        <dbReference type="ARBA" id="ARBA00023137"/>
    </source>
</evidence>
<dbReference type="Proteomes" id="UP000288716">
    <property type="component" value="Unassembled WGS sequence"/>
</dbReference>
<dbReference type="Gene3D" id="1.10.510.10">
    <property type="entry name" value="Transferase(Phosphotransferase) domain 1"/>
    <property type="match status" value="1"/>
</dbReference>
<gene>
    <name evidence="9" type="ORF">B4U80_13741</name>
</gene>
<dbReference type="Pfam" id="PF07714">
    <property type="entry name" value="PK_Tyr_Ser-Thr"/>
    <property type="match status" value="1"/>
</dbReference>
<sequence>HPYTARSNLEVWDYVRSGGRLDLPNNCPEELSLLLNQCWSYKPECRPSFSFCLRFLEQLQKKLSSINMVITMVQNQNYVISHGFDNPSYKEDEYYDYDDRN</sequence>
<dbReference type="GO" id="GO:0005524">
    <property type="term" value="F:ATP binding"/>
    <property type="evidence" value="ECO:0007669"/>
    <property type="project" value="UniProtKB-KW"/>
</dbReference>
<comment type="caution">
    <text evidence="9">The sequence shown here is derived from an EMBL/GenBank/DDBJ whole genome shotgun (WGS) entry which is preliminary data.</text>
</comment>
<evidence type="ECO:0000256" key="1">
    <source>
        <dbReference type="ARBA" id="ARBA00011902"/>
    </source>
</evidence>
<dbReference type="AlphaFoldDB" id="A0A443SH80"/>
<dbReference type="InterPro" id="IPR050122">
    <property type="entry name" value="RTK"/>
</dbReference>
<feature type="domain" description="Serine-threonine/tyrosine-protein kinase catalytic" evidence="8">
    <location>
        <begin position="2"/>
        <end position="55"/>
    </location>
</feature>
<dbReference type="GO" id="GO:0005886">
    <property type="term" value="C:plasma membrane"/>
    <property type="evidence" value="ECO:0007669"/>
    <property type="project" value="TreeGrafter"/>
</dbReference>
<evidence type="ECO:0000256" key="3">
    <source>
        <dbReference type="ARBA" id="ARBA00022679"/>
    </source>
</evidence>
<dbReference type="GO" id="GO:0032006">
    <property type="term" value="P:regulation of TOR signaling"/>
    <property type="evidence" value="ECO:0007669"/>
    <property type="project" value="TreeGrafter"/>
</dbReference>
<keyword evidence="6" id="KW-0067">ATP-binding</keyword>
<dbReference type="GO" id="GO:0043235">
    <property type="term" value="C:receptor complex"/>
    <property type="evidence" value="ECO:0007669"/>
    <property type="project" value="TreeGrafter"/>
</dbReference>
<keyword evidence="7" id="KW-0829">Tyrosine-protein kinase</keyword>
<reference evidence="9 10" key="1">
    <citation type="journal article" date="2018" name="Gigascience">
        <title>Genomes of trombidid mites reveal novel predicted allergens and laterally-transferred genes associated with secondary metabolism.</title>
        <authorList>
            <person name="Dong X."/>
            <person name="Chaisiri K."/>
            <person name="Xia D."/>
            <person name="Armstrong S.D."/>
            <person name="Fang Y."/>
            <person name="Donnelly M.J."/>
            <person name="Kadowaki T."/>
            <person name="McGarry J.W."/>
            <person name="Darby A.C."/>
            <person name="Makepeace B.L."/>
        </authorList>
    </citation>
    <scope>NUCLEOTIDE SEQUENCE [LARGE SCALE GENOMIC DNA]</scope>
    <source>
        <strain evidence="9">UoL-UT</strain>
    </source>
</reference>
<dbReference type="SUPFAM" id="SSF56112">
    <property type="entry name" value="Protein kinase-like (PK-like)"/>
    <property type="match status" value="1"/>
</dbReference>
<dbReference type="STRING" id="299467.A0A443SH80"/>
<dbReference type="VEuPathDB" id="VectorBase:LDEU005160"/>
<keyword evidence="10" id="KW-1185">Reference proteome</keyword>
<dbReference type="GO" id="GO:0004714">
    <property type="term" value="F:transmembrane receptor protein tyrosine kinase activity"/>
    <property type="evidence" value="ECO:0007669"/>
    <property type="project" value="UniProtKB-EC"/>
</dbReference>